<comment type="caution">
    <text evidence="7">The sequence shown here is derived from an EMBL/GenBank/DDBJ whole genome shotgun (WGS) entry which is preliminary data.</text>
</comment>
<dbReference type="EMBL" id="JAPDMZ010000295">
    <property type="protein sequence ID" value="KAK0544227.1"/>
    <property type="molecule type" value="Genomic_DNA"/>
</dbReference>
<evidence type="ECO:0000256" key="5">
    <source>
        <dbReference type="SAM" id="MobiDB-lite"/>
    </source>
</evidence>
<keyword evidence="8" id="KW-1185">Reference proteome</keyword>
<dbReference type="AlphaFoldDB" id="A0AAN6JP90"/>
<reference evidence="7" key="1">
    <citation type="journal article" date="2023" name="PhytoFront">
        <title>Draft Genome Resources of Seven Strains of Tilletia horrida, Causal Agent of Kernel Smut of Rice.</title>
        <authorList>
            <person name="Khanal S."/>
            <person name="Antony Babu S."/>
            <person name="Zhou X.G."/>
        </authorList>
    </citation>
    <scope>NUCLEOTIDE SEQUENCE</scope>
    <source>
        <strain evidence="7">TX6</strain>
    </source>
</reference>
<keyword evidence="1" id="KW-0808">Transferase</keyword>
<dbReference type="InterPro" id="IPR000719">
    <property type="entry name" value="Prot_kinase_dom"/>
</dbReference>
<dbReference type="Pfam" id="PF00069">
    <property type="entry name" value="Pkinase"/>
    <property type="match status" value="1"/>
</dbReference>
<name>A0AAN6JP90_9BASI</name>
<sequence>MFIRNGTASDPKAAMLGAGAFGAAFLYVQPPPPIDATINQAERSATSKMIEQELLPELSDKGRPDADPTADQQASGPGQVILDGRTARARSGSVLRSAASLPQLKSSTGPPLDDKKGNVTAPQSPHQSPVNGSYSAVVIKACRSPITGEFDELLRASVRHRGCRAGWHTRVVRGENRILRYIQKARVLEAAYQRGFHLNSDPSGVDNVVKLLADLPADGRSGEQIFETTPFCTQMPWTVASSTTTKVVQQRQGDDHISAAVAAGLCPDGRPPHRMLVFEPLVDLDAEFIDGTWCRTLKPWTVRQVEDAARDTVAGLQFLHAHAVVHADLKPANLMRDPRTGAVKLIDLGGARRFVSLEDQFVNSITVVEERDAAMNNAETEAALLRQTPVAGLTSLTGSPHFMAPEILLQACRYRDSTGASRCVLKDYKRHPERLPDSAEMGLLRLALDDYATGWGTKADIWSWACCVLSFIVRMSTFVEDREVTSLICPFDFVFDNEDDDDEDALYPMHAMRQHELEVPHYHRWARQYPLRIQRIAVEGVCVDADVLEDLSPALNRMIHAAFRHHAQRPTAASIAHVLRSGENKDRRSQAAEAPARTSMMTVDSEATLKDSAKAFSEVGCGSPPPQVRAPPTPRKEPTSRPSRTDLALPKPMVTVAMELDPPVRTCLATAQAIQGTQSIPVPATAATRTNCKFNGTDI</sequence>
<feature type="compositionally biased region" description="Pro residues" evidence="5">
    <location>
        <begin position="623"/>
        <end position="633"/>
    </location>
</feature>
<feature type="region of interest" description="Disordered" evidence="5">
    <location>
        <begin position="580"/>
        <end position="601"/>
    </location>
</feature>
<dbReference type="InterPro" id="IPR011009">
    <property type="entry name" value="Kinase-like_dom_sf"/>
</dbReference>
<keyword evidence="4" id="KW-0067">ATP-binding</keyword>
<dbReference type="SUPFAM" id="SSF56112">
    <property type="entry name" value="Protein kinase-like (PK-like)"/>
    <property type="match status" value="1"/>
</dbReference>
<evidence type="ECO:0000313" key="7">
    <source>
        <dbReference type="EMBL" id="KAK0544227.1"/>
    </source>
</evidence>
<evidence type="ECO:0000256" key="1">
    <source>
        <dbReference type="ARBA" id="ARBA00022679"/>
    </source>
</evidence>
<dbReference type="PANTHER" id="PTHR43671:SF106">
    <property type="entry name" value="NIMA-LIKE KINASE"/>
    <property type="match status" value="1"/>
</dbReference>
<protein>
    <recommendedName>
        <fullName evidence="6">Protein kinase domain-containing protein</fullName>
    </recommendedName>
</protein>
<feature type="region of interest" description="Disordered" evidence="5">
    <location>
        <begin position="37"/>
        <end position="132"/>
    </location>
</feature>
<feature type="compositionally biased region" description="Basic and acidic residues" evidence="5">
    <location>
        <begin position="580"/>
        <end position="590"/>
    </location>
</feature>
<gene>
    <name evidence="7" type="ORF">OC846_006148</name>
</gene>
<dbReference type="Gene3D" id="1.10.510.10">
    <property type="entry name" value="Transferase(Phosphotransferase) domain 1"/>
    <property type="match status" value="1"/>
</dbReference>
<keyword evidence="3" id="KW-0418">Kinase</keyword>
<dbReference type="PANTHER" id="PTHR43671">
    <property type="entry name" value="SERINE/THREONINE-PROTEIN KINASE NEK"/>
    <property type="match status" value="1"/>
</dbReference>
<evidence type="ECO:0000256" key="2">
    <source>
        <dbReference type="ARBA" id="ARBA00022741"/>
    </source>
</evidence>
<accession>A0AAN6JP90</accession>
<dbReference type="Proteomes" id="UP001176517">
    <property type="component" value="Unassembled WGS sequence"/>
</dbReference>
<evidence type="ECO:0000313" key="8">
    <source>
        <dbReference type="Proteomes" id="UP001176517"/>
    </source>
</evidence>
<feature type="compositionally biased region" description="Polar residues" evidence="5">
    <location>
        <begin position="120"/>
        <end position="132"/>
    </location>
</feature>
<evidence type="ECO:0000259" key="6">
    <source>
        <dbReference type="PROSITE" id="PS50011"/>
    </source>
</evidence>
<keyword evidence="2" id="KW-0547">Nucleotide-binding</keyword>
<evidence type="ECO:0000256" key="4">
    <source>
        <dbReference type="ARBA" id="ARBA00022840"/>
    </source>
</evidence>
<dbReference type="GO" id="GO:0004674">
    <property type="term" value="F:protein serine/threonine kinase activity"/>
    <property type="evidence" value="ECO:0007669"/>
    <property type="project" value="TreeGrafter"/>
</dbReference>
<feature type="domain" description="Protein kinase" evidence="6">
    <location>
        <begin position="10"/>
        <end position="580"/>
    </location>
</feature>
<dbReference type="InterPro" id="IPR050660">
    <property type="entry name" value="NEK_Ser/Thr_kinase"/>
</dbReference>
<feature type="compositionally biased region" description="Polar residues" evidence="5">
    <location>
        <begin position="37"/>
        <end position="49"/>
    </location>
</feature>
<evidence type="ECO:0000256" key="3">
    <source>
        <dbReference type="ARBA" id="ARBA00022777"/>
    </source>
</evidence>
<feature type="region of interest" description="Disordered" evidence="5">
    <location>
        <begin position="616"/>
        <end position="650"/>
    </location>
</feature>
<dbReference type="SMART" id="SM00220">
    <property type="entry name" value="S_TKc"/>
    <property type="match status" value="1"/>
</dbReference>
<proteinExistence type="predicted"/>
<dbReference type="GO" id="GO:0005524">
    <property type="term" value="F:ATP binding"/>
    <property type="evidence" value="ECO:0007669"/>
    <property type="project" value="UniProtKB-KW"/>
</dbReference>
<dbReference type="PROSITE" id="PS50011">
    <property type="entry name" value="PROTEIN_KINASE_DOM"/>
    <property type="match status" value="1"/>
</dbReference>
<organism evidence="7 8">
    <name type="scientific">Tilletia horrida</name>
    <dbReference type="NCBI Taxonomy" id="155126"/>
    <lineage>
        <taxon>Eukaryota</taxon>
        <taxon>Fungi</taxon>
        <taxon>Dikarya</taxon>
        <taxon>Basidiomycota</taxon>
        <taxon>Ustilaginomycotina</taxon>
        <taxon>Exobasidiomycetes</taxon>
        <taxon>Tilletiales</taxon>
        <taxon>Tilletiaceae</taxon>
        <taxon>Tilletia</taxon>
    </lineage>
</organism>